<dbReference type="Pfam" id="PF00293">
    <property type="entry name" value="NUDIX"/>
    <property type="match status" value="1"/>
</dbReference>
<reference evidence="19" key="1">
    <citation type="journal article" date="2022" name="Res Sq">
        <title>Evolution of multicellular longitudinally dividing oral cavity symbionts (Neisseriaceae).</title>
        <authorList>
            <person name="Nyongesa S."/>
            <person name="Weber P."/>
            <person name="Bernet E."/>
            <person name="Pullido F."/>
            <person name="Nieckarz M."/>
            <person name="Delaby M."/>
            <person name="Nieves C."/>
            <person name="Viehboeck T."/>
            <person name="Krause N."/>
            <person name="Rivera-Millot A."/>
            <person name="Nakamura A."/>
            <person name="Vischer N."/>
            <person name="VanNieuwenhze M."/>
            <person name="Brun Y."/>
            <person name="Cava F."/>
            <person name="Bulgheresi S."/>
            <person name="Veyrier F."/>
        </authorList>
    </citation>
    <scope>NUCLEOTIDE SEQUENCE</scope>
    <source>
        <strain evidence="19">17694</strain>
    </source>
</reference>
<evidence type="ECO:0000256" key="15">
    <source>
        <dbReference type="ARBA" id="ARBA00041979"/>
    </source>
</evidence>
<evidence type="ECO:0000256" key="4">
    <source>
        <dbReference type="ARBA" id="ARBA00022705"/>
    </source>
</evidence>
<evidence type="ECO:0000313" key="20">
    <source>
        <dbReference type="Proteomes" id="UP000831534"/>
    </source>
</evidence>
<evidence type="ECO:0000256" key="3">
    <source>
        <dbReference type="ARBA" id="ARBA00022457"/>
    </source>
</evidence>
<evidence type="ECO:0000256" key="9">
    <source>
        <dbReference type="ARBA" id="ARBA00023204"/>
    </source>
</evidence>
<dbReference type="RefSeq" id="WP_034334929.1">
    <property type="nucleotide sequence ID" value="NZ_CP091521.1"/>
</dbReference>
<dbReference type="InterPro" id="IPR015797">
    <property type="entry name" value="NUDIX_hydrolase-like_dom_sf"/>
</dbReference>
<evidence type="ECO:0000256" key="2">
    <source>
        <dbReference type="ARBA" id="ARBA00005582"/>
    </source>
</evidence>
<evidence type="ECO:0000256" key="14">
    <source>
        <dbReference type="ARBA" id="ARBA00041592"/>
    </source>
</evidence>
<dbReference type="PRINTS" id="PR00502">
    <property type="entry name" value="NUDIXFAMILY"/>
</dbReference>
<sequence>MNITHVAAGVLYNAAGEVLLSSRPAGKAYAGYWEFAGGKVEAGETPEQALRREFAEELGVHIVRARAWLQKIHAYEHATVHLHFFRVFSGDWHGEPTAKEGQDLAWQRAGAYSVSPMLPANAALLEALAVPEIFSGCLKHGLHGENYRIVPPNLFSRADDALLLDADTPVPCKLTPRALWRVVANRAELAQAHDADALLWRADGEAGALSLLAVLKDGVSVPVAAYANKALCDRFGGAWQEAGLHALAVQTERQNV</sequence>
<dbReference type="GO" id="GO:0046872">
    <property type="term" value="F:metal ion binding"/>
    <property type="evidence" value="ECO:0007669"/>
    <property type="project" value="UniProtKB-KW"/>
</dbReference>
<keyword evidence="20" id="KW-1185">Reference proteome</keyword>
<evidence type="ECO:0000256" key="11">
    <source>
        <dbReference type="ARBA" id="ARBA00036904"/>
    </source>
</evidence>
<keyword evidence="3" id="KW-0515">Mutator protein</keyword>
<dbReference type="Gene3D" id="3.90.79.10">
    <property type="entry name" value="Nucleoside Triphosphate Pyrophosphohydrolase"/>
    <property type="match status" value="1"/>
</dbReference>
<evidence type="ECO:0000256" key="1">
    <source>
        <dbReference type="ARBA" id="ARBA00001946"/>
    </source>
</evidence>
<evidence type="ECO:0000256" key="7">
    <source>
        <dbReference type="ARBA" id="ARBA00022801"/>
    </source>
</evidence>
<comment type="catalytic activity">
    <reaction evidence="11">
        <text>8-oxo-GTP + H2O = 8-oxo-GMP + diphosphate + H(+)</text>
        <dbReference type="Rhea" id="RHEA:67616"/>
        <dbReference type="ChEBI" id="CHEBI:15377"/>
        <dbReference type="ChEBI" id="CHEBI:15378"/>
        <dbReference type="ChEBI" id="CHEBI:33019"/>
        <dbReference type="ChEBI" id="CHEBI:143553"/>
        <dbReference type="ChEBI" id="CHEBI:145694"/>
    </reaction>
</comment>
<evidence type="ECO:0000259" key="18">
    <source>
        <dbReference type="PROSITE" id="PS51462"/>
    </source>
</evidence>
<dbReference type="InterPro" id="IPR047127">
    <property type="entry name" value="MutT-like"/>
</dbReference>
<dbReference type="PANTHER" id="PTHR47707:SF1">
    <property type="entry name" value="NUDIX HYDROLASE FAMILY PROTEIN"/>
    <property type="match status" value="1"/>
</dbReference>
<organism evidence="19 20">
    <name type="scientific">Conchiformibius kuhniae</name>
    <dbReference type="NCBI Taxonomy" id="211502"/>
    <lineage>
        <taxon>Bacteria</taxon>
        <taxon>Pseudomonadati</taxon>
        <taxon>Pseudomonadota</taxon>
        <taxon>Betaproteobacteria</taxon>
        <taxon>Neisseriales</taxon>
        <taxon>Neisseriaceae</taxon>
        <taxon>Conchiformibius</taxon>
    </lineage>
</organism>
<dbReference type="GO" id="GO:0006260">
    <property type="term" value="P:DNA replication"/>
    <property type="evidence" value="ECO:0007669"/>
    <property type="project" value="UniProtKB-KW"/>
</dbReference>
<dbReference type="InterPro" id="IPR020476">
    <property type="entry name" value="Nudix_hydrolase"/>
</dbReference>
<evidence type="ECO:0000256" key="5">
    <source>
        <dbReference type="ARBA" id="ARBA00022723"/>
    </source>
</evidence>
<evidence type="ECO:0000313" key="19">
    <source>
        <dbReference type="EMBL" id="UOP05543.1"/>
    </source>
</evidence>
<evidence type="ECO:0000256" key="10">
    <source>
        <dbReference type="ARBA" id="ARBA00035861"/>
    </source>
</evidence>
<comment type="cofactor">
    <cofactor evidence="1">
        <name>Mg(2+)</name>
        <dbReference type="ChEBI" id="CHEBI:18420"/>
    </cofactor>
</comment>
<accession>A0A8T9N0M0</accession>
<dbReference type="CDD" id="cd03425">
    <property type="entry name" value="NUDIX_MutT_NudA_like"/>
    <property type="match status" value="1"/>
</dbReference>
<comment type="catalytic activity">
    <reaction evidence="10">
        <text>8-oxo-dGTP + H2O = 8-oxo-dGMP + diphosphate + H(+)</text>
        <dbReference type="Rhea" id="RHEA:31575"/>
        <dbReference type="ChEBI" id="CHEBI:15377"/>
        <dbReference type="ChEBI" id="CHEBI:15378"/>
        <dbReference type="ChEBI" id="CHEBI:33019"/>
        <dbReference type="ChEBI" id="CHEBI:63224"/>
        <dbReference type="ChEBI" id="CHEBI:77896"/>
        <dbReference type="EC" id="3.6.1.55"/>
    </reaction>
</comment>
<proteinExistence type="inferred from homology"/>
<dbReference type="SUPFAM" id="SSF55811">
    <property type="entry name" value="Nudix"/>
    <property type="match status" value="1"/>
</dbReference>
<reference evidence="19" key="2">
    <citation type="submission" date="2024-09" db="EMBL/GenBank/DDBJ databases">
        <authorList>
            <person name="Veyrier F.J."/>
        </authorList>
    </citation>
    <scope>NUCLEOTIDE SEQUENCE</scope>
    <source>
        <strain evidence="19">17694</strain>
    </source>
</reference>
<keyword evidence="6" id="KW-0227">DNA damage</keyword>
<keyword evidence="7 17" id="KW-0378">Hydrolase</keyword>
<dbReference type="GO" id="GO:0044715">
    <property type="term" value="F:8-oxo-dGDP phosphatase activity"/>
    <property type="evidence" value="ECO:0007669"/>
    <property type="project" value="TreeGrafter"/>
</dbReference>
<comment type="similarity">
    <text evidence="2 17">Belongs to the Nudix hydrolase family.</text>
</comment>
<dbReference type="AlphaFoldDB" id="A0A8T9N0M0"/>
<dbReference type="InterPro" id="IPR000086">
    <property type="entry name" value="NUDIX_hydrolase_dom"/>
</dbReference>
<dbReference type="EC" id="3.6.1.55" evidence="12"/>
<evidence type="ECO:0000256" key="6">
    <source>
        <dbReference type="ARBA" id="ARBA00022763"/>
    </source>
</evidence>
<keyword evidence="5" id="KW-0479">Metal-binding</keyword>
<keyword evidence="8" id="KW-0460">Magnesium</keyword>
<keyword evidence="4" id="KW-0235">DNA replication</keyword>
<dbReference type="GO" id="GO:0044716">
    <property type="term" value="F:8-oxo-GDP phosphatase activity"/>
    <property type="evidence" value="ECO:0007669"/>
    <property type="project" value="TreeGrafter"/>
</dbReference>
<dbReference type="PANTHER" id="PTHR47707">
    <property type="entry name" value="8-OXO-DGTP DIPHOSPHATASE"/>
    <property type="match status" value="1"/>
</dbReference>
<dbReference type="EMBL" id="CP091521">
    <property type="protein sequence ID" value="UOP05543.1"/>
    <property type="molecule type" value="Genomic_DNA"/>
</dbReference>
<dbReference type="PROSITE" id="PS51462">
    <property type="entry name" value="NUDIX"/>
    <property type="match status" value="1"/>
</dbReference>
<evidence type="ECO:0000256" key="13">
    <source>
        <dbReference type="ARBA" id="ARBA00040794"/>
    </source>
</evidence>
<dbReference type="InterPro" id="IPR020084">
    <property type="entry name" value="NUDIX_hydrolase_CS"/>
</dbReference>
<feature type="domain" description="Nudix hydrolase" evidence="18">
    <location>
        <begin position="2"/>
        <end position="132"/>
    </location>
</feature>
<name>A0A8T9N0M0_9NEIS</name>
<evidence type="ECO:0000256" key="12">
    <source>
        <dbReference type="ARBA" id="ARBA00038905"/>
    </source>
</evidence>
<dbReference type="GO" id="GO:0035539">
    <property type="term" value="F:8-oxo-7,8-dihydrodeoxyguanosine triphosphate pyrophosphatase activity"/>
    <property type="evidence" value="ECO:0007669"/>
    <property type="project" value="UniProtKB-EC"/>
</dbReference>
<dbReference type="PROSITE" id="PS00893">
    <property type="entry name" value="NUDIX_BOX"/>
    <property type="match status" value="1"/>
</dbReference>
<keyword evidence="9" id="KW-0234">DNA repair</keyword>
<evidence type="ECO:0000256" key="17">
    <source>
        <dbReference type="RuleBase" id="RU003476"/>
    </source>
</evidence>
<evidence type="ECO:0000256" key="16">
    <source>
        <dbReference type="ARBA" id="ARBA00042798"/>
    </source>
</evidence>
<dbReference type="GO" id="GO:0006281">
    <property type="term" value="P:DNA repair"/>
    <property type="evidence" value="ECO:0007669"/>
    <property type="project" value="UniProtKB-KW"/>
</dbReference>
<dbReference type="GO" id="GO:0008413">
    <property type="term" value="F:8-oxo-7,8-dihydroguanosine triphosphate pyrophosphatase activity"/>
    <property type="evidence" value="ECO:0007669"/>
    <property type="project" value="TreeGrafter"/>
</dbReference>
<gene>
    <name evidence="19" type="ORF">LVJ77_05375</name>
</gene>
<protein>
    <recommendedName>
        <fullName evidence="13">8-oxo-dGTP diphosphatase</fullName>
        <ecNumber evidence="12">3.6.1.55</ecNumber>
    </recommendedName>
    <alternativeName>
        <fullName evidence="16">7,8-dihydro-8-oxoguanine-triphosphatase</fullName>
    </alternativeName>
    <alternativeName>
        <fullName evidence="15">Mutator protein MutT</fullName>
    </alternativeName>
    <alternativeName>
        <fullName evidence="14">dGTP pyrophosphohydrolase</fullName>
    </alternativeName>
</protein>
<evidence type="ECO:0000256" key="8">
    <source>
        <dbReference type="ARBA" id="ARBA00022842"/>
    </source>
</evidence>
<dbReference type="KEGG" id="ckh:LVJ77_05375"/>
<dbReference type="Proteomes" id="UP000831534">
    <property type="component" value="Chromosome"/>
</dbReference>